<dbReference type="AlphaFoldDB" id="A0A6H5GT07"/>
<feature type="non-terminal residue" evidence="2">
    <location>
        <position position="1"/>
    </location>
</feature>
<proteinExistence type="predicted"/>
<dbReference type="EMBL" id="CADCXU010018321">
    <property type="protein sequence ID" value="CAB0006732.1"/>
    <property type="molecule type" value="Genomic_DNA"/>
</dbReference>
<gene>
    <name evidence="2" type="ORF">NTEN_LOCUS12209</name>
</gene>
<sequence>SKRGIQPGGGRNGVHDGRPTDDAQDERSGFPFRVPLSSPVLRPPPVVRQCIVKSKYQLNKSGKSFHIFHNPLPPTRRGRNCSCRFITVRATQRKVIRKPELRERIHLSRLFSGRTFQNVKFCRNCANSWARILQKSFAQEPSDVNLEHFIGQFKKDYVPIKPACYGDDLSKKSSANCKRNFRGTGSKVLCQLPYNRNNFS</sequence>
<accession>A0A6H5GT07</accession>
<evidence type="ECO:0000313" key="2">
    <source>
        <dbReference type="EMBL" id="CAB0006732.1"/>
    </source>
</evidence>
<protein>
    <submittedName>
        <fullName evidence="2">Uncharacterized protein</fullName>
    </submittedName>
</protein>
<evidence type="ECO:0000256" key="1">
    <source>
        <dbReference type="SAM" id="MobiDB-lite"/>
    </source>
</evidence>
<keyword evidence="3" id="KW-1185">Reference proteome</keyword>
<feature type="compositionally biased region" description="Gly residues" evidence="1">
    <location>
        <begin position="1"/>
        <end position="12"/>
    </location>
</feature>
<name>A0A6H5GT07_9HEMI</name>
<evidence type="ECO:0000313" key="3">
    <source>
        <dbReference type="Proteomes" id="UP000479000"/>
    </source>
</evidence>
<reference evidence="2 3" key="1">
    <citation type="submission" date="2020-02" db="EMBL/GenBank/DDBJ databases">
        <authorList>
            <person name="Ferguson B K."/>
        </authorList>
    </citation>
    <scope>NUCLEOTIDE SEQUENCE [LARGE SCALE GENOMIC DNA]</scope>
</reference>
<feature type="region of interest" description="Disordered" evidence="1">
    <location>
        <begin position="1"/>
        <end position="36"/>
    </location>
</feature>
<dbReference type="Proteomes" id="UP000479000">
    <property type="component" value="Unassembled WGS sequence"/>
</dbReference>
<organism evidence="2 3">
    <name type="scientific">Nesidiocoris tenuis</name>
    <dbReference type="NCBI Taxonomy" id="355587"/>
    <lineage>
        <taxon>Eukaryota</taxon>
        <taxon>Metazoa</taxon>
        <taxon>Ecdysozoa</taxon>
        <taxon>Arthropoda</taxon>
        <taxon>Hexapoda</taxon>
        <taxon>Insecta</taxon>
        <taxon>Pterygota</taxon>
        <taxon>Neoptera</taxon>
        <taxon>Paraneoptera</taxon>
        <taxon>Hemiptera</taxon>
        <taxon>Heteroptera</taxon>
        <taxon>Panheteroptera</taxon>
        <taxon>Cimicomorpha</taxon>
        <taxon>Miridae</taxon>
        <taxon>Dicyphina</taxon>
        <taxon>Nesidiocoris</taxon>
    </lineage>
</organism>
<feature type="compositionally biased region" description="Basic and acidic residues" evidence="1">
    <location>
        <begin position="13"/>
        <end position="28"/>
    </location>
</feature>